<evidence type="ECO:0000313" key="1">
    <source>
        <dbReference type="Proteomes" id="UP000887576"/>
    </source>
</evidence>
<evidence type="ECO:0000313" key="2">
    <source>
        <dbReference type="WBParaSite" id="JU765_v2.g4329.t1"/>
    </source>
</evidence>
<protein>
    <submittedName>
        <fullName evidence="2">Uncharacterized protein</fullName>
    </submittedName>
</protein>
<reference evidence="2" key="1">
    <citation type="submission" date="2022-11" db="UniProtKB">
        <authorList>
            <consortium name="WormBaseParasite"/>
        </authorList>
    </citation>
    <scope>IDENTIFICATION</scope>
</reference>
<organism evidence="1 2">
    <name type="scientific">Panagrolaimus sp. JU765</name>
    <dbReference type="NCBI Taxonomy" id="591449"/>
    <lineage>
        <taxon>Eukaryota</taxon>
        <taxon>Metazoa</taxon>
        <taxon>Ecdysozoa</taxon>
        <taxon>Nematoda</taxon>
        <taxon>Chromadorea</taxon>
        <taxon>Rhabditida</taxon>
        <taxon>Tylenchina</taxon>
        <taxon>Panagrolaimomorpha</taxon>
        <taxon>Panagrolaimoidea</taxon>
        <taxon>Panagrolaimidae</taxon>
        <taxon>Panagrolaimus</taxon>
    </lineage>
</organism>
<sequence length="104" mass="12436">MTLTDLLFFHYRRILIFGGIFAFLASLIYFGFLIIISFISYETLRNPSEYNWWWIRTILIFGLFIVGSFAEIIFVFVLWSICRNEPYSNQFKNDDEIDSEIPEP</sequence>
<name>A0AC34R8H6_9BILA</name>
<proteinExistence type="predicted"/>
<dbReference type="Proteomes" id="UP000887576">
    <property type="component" value="Unplaced"/>
</dbReference>
<accession>A0AC34R8H6</accession>
<dbReference type="WBParaSite" id="JU765_v2.g4329.t1">
    <property type="protein sequence ID" value="JU765_v2.g4329.t1"/>
    <property type="gene ID" value="JU765_v2.g4329"/>
</dbReference>